<feature type="transmembrane region" description="Helical" evidence="1">
    <location>
        <begin position="55"/>
        <end position="74"/>
    </location>
</feature>
<dbReference type="AlphaFoldDB" id="A0A2T5P764"/>
<proteinExistence type="predicted"/>
<dbReference type="RefSeq" id="WP_108108042.1">
    <property type="nucleotide sequence ID" value="NZ_QASN01000020.1"/>
</dbReference>
<dbReference type="Proteomes" id="UP000244064">
    <property type="component" value="Unassembled WGS sequence"/>
</dbReference>
<comment type="caution">
    <text evidence="2">The sequence shown here is derived from an EMBL/GenBank/DDBJ whole genome shotgun (WGS) entry which is preliminary data.</text>
</comment>
<organism evidence="2 3">
    <name type="scientific">Pseudomonas mangrovi</name>
    <dbReference type="NCBI Taxonomy" id="2161748"/>
    <lineage>
        <taxon>Bacteria</taxon>
        <taxon>Pseudomonadati</taxon>
        <taxon>Pseudomonadota</taxon>
        <taxon>Gammaproteobacteria</taxon>
        <taxon>Pseudomonadales</taxon>
        <taxon>Pseudomonadaceae</taxon>
        <taxon>Pseudomonas</taxon>
    </lineage>
</organism>
<dbReference type="EMBL" id="QASN01000020">
    <property type="protein sequence ID" value="PTU73598.1"/>
    <property type="molecule type" value="Genomic_DNA"/>
</dbReference>
<feature type="transmembrane region" description="Helical" evidence="1">
    <location>
        <begin position="6"/>
        <end position="34"/>
    </location>
</feature>
<sequence>MDALLILGGLLLIIAGLVWMIMLAFGTSLLWGFGSLLPPLTLIYPLRHWRTARKAVFLSALGIIPLIVGLTLLASEDSQRLEAIVGLKWLEQAQSGPAELDIRLVGELNGQPFQPLQGELIDGVLSLREGQDFFARRELSISLQDVQEGAVRVDVLPTDAEGVPEVEISWLLPEQELPEARRLNRGYTLHLQLEPKAPNLLVGNLHLVLPPRFKTSLSGHVEVFSNGLRYRDGRIDRSVDSNDTLAHVIEDYLQRRFATRVVKLEHLPQVNFPASELDLEIEANIDGEPQTLPLRLSKQAERGWLVPGDRFPALPPIEPAVPAPQLAQTNEAASVERVSRPVDRRLRFSMQRLLGNPGNYRNLAVRVHLARGGIAEGRFIGISPEGLIEIRRTMKGAGGASFAFSPQEIERIELLEP</sequence>
<evidence type="ECO:0000313" key="3">
    <source>
        <dbReference type="Proteomes" id="UP000244064"/>
    </source>
</evidence>
<keyword evidence="3" id="KW-1185">Reference proteome</keyword>
<name>A0A2T5P764_9PSED</name>
<evidence type="ECO:0000256" key="1">
    <source>
        <dbReference type="SAM" id="Phobius"/>
    </source>
</evidence>
<keyword evidence="1" id="KW-0812">Transmembrane</keyword>
<accession>A0A2T5P764</accession>
<protein>
    <submittedName>
        <fullName evidence="2">MFS transporter</fullName>
    </submittedName>
</protein>
<dbReference type="OrthoDB" id="6074146at2"/>
<keyword evidence="1" id="KW-0472">Membrane</keyword>
<keyword evidence="1" id="KW-1133">Transmembrane helix</keyword>
<gene>
    <name evidence="2" type="ORF">DBO85_14890</name>
</gene>
<reference evidence="2 3" key="1">
    <citation type="submission" date="2018-04" db="EMBL/GenBank/DDBJ databases">
        <title>Pseudomonas sp. nov., isolated from mangrove soil.</title>
        <authorList>
            <person name="Chen C."/>
        </authorList>
    </citation>
    <scope>NUCLEOTIDE SEQUENCE [LARGE SCALE GENOMIC DNA]</scope>
    <source>
        <strain evidence="2 3">TC-11</strain>
    </source>
</reference>
<evidence type="ECO:0000313" key="2">
    <source>
        <dbReference type="EMBL" id="PTU73598.1"/>
    </source>
</evidence>